<keyword evidence="3" id="KW-1185">Reference proteome</keyword>
<dbReference type="EMBL" id="SKBU01000006">
    <property type="protein sequence ID" value="TCJ19825.1"/>
    <property type="molecule type" value="Genomic_DNA"/>
</dbReference>
<dbReference type="GO" id="GO:0042781">
    <property type="term" value="F:3'-tRNA processing endoribonuclease activity"/>
    <property type="evidence" value="ECO:0007669"/>
    <property type="project" value="TreeGrafter"/>
</dbReference>
<protein>
    <submittedName>
        <fullName evidence="2">MBL fold metallo-hydrolase</fullName>
    </submittedName>
</protein>
<dbReference type="Proteomes" id="UP000295244">
    <property type="component" value="Unassembled WGS sequence"/>
</dbReference>
<keyword evidence="2" id="KW-0378">Hydrolase</keyword>
<dbReference type="OrthoDB" id="9800940at2"/>
<gene>
    <name evidence="2" type="ORF">E0L93_02395</name>
</gene>
<dbReference type="SMART" id="SM00849">
    <property type="entry name" value="Lactamase_B"/>
    <property type="match status" value="1"/>
</dbReference>
<proteinExistence type="predicted"/>
<evidence type="ECO:0000313" key="2">
    <source>
        <dbReference type="EMBL" id="TCJ19825.1"/>
    </source>
</evidence>
<sequence length="250" mass="26871">MSLRLRVLGSGPAWPSPGRACTGFLIETGELRVLLDCGTGVFERLRAVMPPEDLSAVIISHLHFDHFADLMPFRYYLLFGSGRRASLPLFLPPGAAERLRRVVEPVEPSPGFFKDAFRVSEYDPDSTLRLGKVRISFHKTLHPVDTYAFRISLGGAALVYSADTGWDPSLAGFATGADLFLCEAGWGTDGRSAEGMHLSAAEAGLLARMAGARRLLLTHIPGPEAPSVAAARAEFGGPAEHAGPGEVFRI</sequence>
<dbReference type="SUPFAM" id="SSF56281">
    <property type="entry name" value="Metallo-hydrolase/oxidoreductase"/>
    <property type="match status" value="1"/>
</dbReference>
<feature type="domain" description="Metallo-beta-lactamase" evidence="1">
    <location>
        <begin position="20"/>
        <end position="219"/>
    </location>
</feature>
<evidence type="ECO:0000313" key="3">
    <source>
        <dbReference type="Proteomes" id="UP000295244"/>
    </source>
</evidence>
<dbReference type="CDD" id="cd07716">
    <property type="entry name" value="RNaseZ_short-form-like_MBL-fold"/>
    <property type="match status" value="1"/>
</dbReference>
<accession>A0A4R1BRJ6</accession>
<dbReference type="InterPro" id="IPR036866">
    <property type="entry name" value="RibonucZ/Hydroxyglut_hydro"/>
</dbReference>
<name>A0A4R1BRJ6_9ACTN</name>
<dbReference type="PANTHER" id="PTHR46018">
    <property type="entry name" value="ZINC PHOSPHODIESTERASE ELAC PROTEIN 1"/>
    <property type="match status" value="1"/>
</dbReference>
<dbReference type="Gene3D" id="3.60.15.10">
    <property type="entry name" value="Ribonuclease Z/Hydroxyacylglutathione hydrolase-like"/>
    <property type="match status" value="1"/>
</dbReference>
<dbReference type="Pfam" id="PF12706">
    <property type="entry name" value="Lactamase_B_2"/>
    <property type="match status" value="1"/>
</dbReference>
<dbReference type="RefSeq" id="WP_132687977.1">
    <property type="nucleotide sequence ID" value="NZ_SKBU01000006.1"/>
</dbReference>
<dbReference type="InterPro" id="IPR001279">
    <property type="entry name" value="Metallo-B-lactamas"/>
</dbReference>
<comment type="caution">
    <text evidence="2">The sequence shown here is derived from an EMBL/GenBank/DDBJ whole genome shotgun (WGS) entry which is preliminary data.</text>
</comment>
<evidence type="ECO:0000259" key="1">
    <source>
        <dbReference type="SMART" id="SM00849"/>
    </source>
</evidence>
<dbReference type="PANTHER" id="PTHR46018:SF4">
    <property type="entry name" value="METALLO-HYDROLASE YHFI-RELATED"/>
    <property type="match status" value="1"/>
</dbReference>
<dbReference type="AlphaFoldDB" id="A0A4R1BRJ6"/>
<reference evidence="2 3" key="1">
    <citation type="submission" date="2019-03" db="EMBL/GenBank/DDBJ databases">
        <title>Whole genome sequence of a novel Rubrobacter taiwanensis strain, isolated from Yellowstone National Park.</title>
        <authorList>
            <person name="Freed S."/>
            <person name="Ramaley R.F."/>
            <person name="Kyndt J.A."/>
        </authorList>
    </citation>
    <scope>NUCLEOTIDE SEQUENCE [LARGE SCALE GENOMIC DNA]</scope>
    <source>
        <strain evidence="2 3">Yellowstone</strain>
    </source>
</reference>
<organism evidence="2 3">
    <name type="scientific">Rubrobacter taiwanensis</name>
    <dbReference type="NCBI Taxonomy" id="185139"/>
    <lineage>
        <taxon>Bacteria</taxon>
        <taxon>Bacillati</taxon>
        <taxon>Actinomycetota</taxon>
        <taxon>Rubrobacteria</taxon>
        <taxon>Rubrobacterales</taxon>
        <taxon>Rubrobacteraceae</taxon>
        <taxon>Rubrobacter</taxon>
    </lineage>
</organism>